<accession>A0AAV7BEP9</accession>
<protein>
    <submittedName>
        <fullName evidence="1">Uncharacterized protein</fullName>
    </submittedName>
</protein>
<proteinExistence type="predicted"/>
<dbReference type="EMBL" id="WNYA01000005">
    <property type="protein sequence ID" value="KAG8570966.1"/>
    <property type="molecule type" value="Genomic_DNA"/>
</dbReference>
<organism evidence="1 2">
    <name type="scientific">Engystomops pustulosus</name>
    <name type="common">Tungara frog</name>
    <name type="synonym">Physalaemus pustulosus</name>
    <dbReference type="NCBI Taxonomy" id="76066"/>
    <lineage>
        <taxon>Eukaryota</taxon>
        <taxon>Metazoa</taxon>
        <taxon>Chordata</taxon>
        <taxon>Craniata</taxon>
        <taxon>Vertebrata</taxon>
        <taxon>Euteleostomi</taxon>
        <taxon>Amphibia</taxon>
        <taxon>Batrachia</taxon>
        <taxon>Anura</taxon>
        <taxon>Neobatrachia</taxon>
        <taxon>Hyloidea</taxon>
        <taxon>Leptodactylidae</taxon>
        <taxon>Leiuperinae</taxon>
        <taxon>Engystomops</taxon>
    </lineage>
</organism>
<dbReference type="AlphaFoldDB" id="A0AAV7BEP9"/>
<comment type="caution">
    <text evidence="1">The sequence shown here is derived from an EMBL/GenBank/DDBJ whole genome shotgun (WGS) entry which is preliminary data.</text>
</comment>
<name>A0AAV7BEP9_ENGPU</name>
<evidence type="ECO:0000313" key="2">
    <source>
        <dbReference type="Proteomes" id="UP000824782"/>
    </source>
</evidence>
<keyword evidence="2" id="KW-1185">Reference proteome</keyword>
<sequence>MCTSMAILDMCVSVDYLTYCRVQGSGQAHPLSQHPGPIGIWAPAFLHTPPSLLMTLGPPGTGTPVDQTFSSELTAETSGQSPGSICAAAFAIPSATYLPLACGVTKLCVLFLLLSPPLVEVGEHP</sequence>
<reference evidence="1" key="1">
    <citation type="thesis" date="2020" institute="ProQuest LLC" country="789 East Eisenhower Parkway, Ann Arbor, MI, USA">
        <title>Comparative Genomics and Chromosome Evolution.</title>
        <authorList>
            <person name="Mudd A.B."/>
        </authorList>
    </citation>
    <scope>NUCLEOTIDE SEQUENCE</scope>
    <source>
        <strain evidence="1">237g6f4</strain>
        <tissue evidence="1">Blood</tissue>
    </source>
</reference>
<gene>
    <name evidence="1" type="ORF">GDO81_011486</name>
</gene>
<dbReference type="Proteomes" id="UP000824782">
    <property type="component" value="Unassembled WGS sequence"/>
</dbReference>
<evidence type="ECO:0000313" key="1">
    <source>
        <dbReference type="EMBL" id="KAG8570966.1"/>
    </source>
</evidence>